<protein>
    <recommendedName>
        <fullName evidence="3">Transposase</fullName>
    </recommendedName>
</protein>
<evidence type="ECO:0000313" key="2">
    <source>
        <dbReference type="Proteomes" id="UP001211711"/>
    </source>
</evidence>
<reference evidence="1 2" key="1">
    <citation type="submission" date="2023-01" db="EMBL/GenBank/DDBJ databases">
        <title>Genomes from the Australian National Cyanobacteria Reference Collection.</title>
        <authorList>
            <person name="Willis A."/>
            <person name="Lee E.M.F."/>
        </authorList>
    </citation>
    <scope>NUCLEOTIDE SEQUENCE [LARGE SCALE GENOMIC DNA]</scope>
    <source>
        <strain evidence="1 2">CS-549</strain>
    </source>
</reference>
<gene>
    <name evidence="1" type="ORF">PN497_18020</name>
</gene>
<name>A0ABT4ZW27_9CYAN</name>
<organism evidence="1 2">
    <name type="scientific">Sphaerospermopsis kisseleviana CS-549</name>
    <dbReference type="NCBI Taxonomy" id="3021783"/>
    <lineage>
        <taxon>Bacteria</taxon>
        <taxon>Bacillati</taxon>
        <taxon>Cyanobacteriota</taxon>
        <taxon>Cyanophyceae</taxon>
        <taxon>Nostocales</taxon>
        <taxon>Aphanizomenonaceae</taxon>
        <taxon>Sphaerospermopsis</taxon>
        <taxon>Sphaerospermopsis kisseleviana</taxon>
    </lineage>
</organism>
<dbReference type="Proteomes" id="UP001211711">
    <property type="component" value="Unassembled WGS sequence"/>
</dbReference>
<keyword evidence="2" id="KW-1185">Reference proteome</keyword>
<accession>A0ABT4ZW27</accession>
<comment type="caution">
    <text evidence="1">The sequence shown here is derived from an EMBL/GenBank/DDBJ whole genome shotgun (WGS) entry which is preliminary data.</text>
</comment>
<dbReference type="EMBL" id="JAQMTI010000232">
    <property type="protein sequence ID" value="MDB9443244.1"/>
    <property type="molecule type" value="Genomic_DNA"/>
</dbReference>
<evidence type="ECO:0008006" key="3">
    <source>
        <dbReference type="Google" id="ProtNLM"/>
    </source>
</evidence>
<sequence>MANATLTSTGSVQVAIKESGVQGVRSSRSQEFKESGVQGVWLRHAYFDRLSTSRSVQVAQYKSK</sequence>
<evidence type="ECO:0000313" key="1">
    <source>
        <dbReference type="EMBL" id="MDB9443244.1"/>
    </source>
</evidence>
<dbReference type="RefSeq" id="WP_096566156.1">
    <property type="nucleotide sequence ID" value="NZ_JAQMTI010000232.1"/>
</dbReference>
<proteinExistence type="predicted"/>